<keyword evidence="11" id="KW-1185">Reference proteome</keyword>
<evidence type="ECO:0000313" key="10">
    <source>
        <dbReference type="EMBL" id="MFF4778487.1"/>
    </source>
</evidence>
<dbReference type="EMBL" id="JBIAXI010000032">
    <property type="protein sequence ID" value="MFF4778487.1"/>
    <property type="molecule type" value="Genomic_DNA"/>
</dbReference>
<feature type="transmembrane region" description="Helical" evidence="7">
    <location>
        <begin position="49"/>
        <end position="68"/>
    </location>
</feature>
<dbReference type="PANTHER" id="PTHR30043:SF1">
    <property type="entry name" value="ABC TRANSPORT SYSTEM PERMEASE PROTEIN P69"/>
    <property type="match status" value="1"/>
</dbReference>
<dbReference type="InterPro" id="IPR035906">
    <property type="entry name" value="MetI-like_sf"/>
</dbReference>
<dbReference type="InterPro" id="IPR005769">
    <property type="entry name" value="PhnE/PtxC"/>
</dbReference>
<dbReference type="Proteomes" id="UP001602119">
    <property type="component" value="Unassembled WGS sequence"/>
</dbReference>
<feature type="region of interest" description="Disordered" evidence="8">
    <location>
        <begin position="1"/>
        <end position="20"/>
    </location>
</feature>
<comment type="similarity">
    <text evidence="7">Belongs to the binding-protein-dependent transport system permease family.</text>
</comment>
<comment type="caution">
    <text evidence="10">The sequence shown here is derived from an EMBL/GenBank/DDBJ whole genome shotgun (WGS) entry which is preliminary data.</text>
</comment>
<dbReference type="RefSeq" id="WP_387347038.1">
    <property type="nucleotide sequence ID" value="NZ_JBIAXI010000032.1"/>
</dbReference>
<evidence type="ECO:0000256" key="2">
    <source>
        <dbReference type="ARBA" id="ARBA00022448"/>
    </source>
</evidence>
<feature type="transmembrane region" description="Helical" evidence="7">
    <location>
        <begin position="243"/>
        <end position="260"/>
    </location>
</feature>
<evidence type="ECO:0000256" key="4">
    <source>
        <dbReference type="ARBA" id="ARBA00022692"/>
    </source>
</evidence>
<keyword evidence="5 7" id="KW-1133">Transmembrane helix</keyword>
<dbReference type="Gene3D" id="1.10.3720.10">
    <property type="entry name" value="MetI-like"/>
    <property type="match status" value="1"/>
</dbReference>
<name>A0ABW6VIQ0_MICFU</name>
<organism evidence="10 11">
    <name type="scientific">Microtetraspora fusca</name>
    <dbReference type="NCBI Taxonomy" id="1997"/>
    <lineage>
        <taxon>Bacteria</taxon>
        <taxon>Bacillati</taxon>
        <taxon>Actinomycetota</taxon>
        <taxon>Actinomycetes</taxon>
        <taxon>Streptosporangiales</taxon>
        <taxon>Streptosporangiaceae</taxon>
        <taxon>Microtetraspora</taxon>
    </lineage>
</organism>
<evidence type="ECO:0000256" key="1">
    <source>
        <dbReference type="ARBA" id="ARBA00004651"/>
    </source>
</evidence>
<comment type="subcellular location">
    <subcellularLocation>
        <location evidence="1 7">Cell membrane</location>
        <topology evidence="1 7">Multi-pass membrane protein</topology>
    </subcellularLocation>
</comment>
<keyword evidence="3" id="KW-1003">Cell membrane</keyword>
<sequence length="299" mass="31422">MTWDTRGPAAGDPFTPDRGSGLAAVVAGNPGERRGAVPGPPPRRRSPSALGAAVVTVLVAFHVLAWQGTGFSPADLVRGWRGMADFIGEAIPPDLSWPVLGPGIQAALVTLYIGLLGTTFSVPFALVLAVLGARTTAPNRWIYQAARSLLSFLRAVPDVVFALIFVTAVGLGPFAGVLALIFHNTGVMGKLWSEAMEEIDLGPRDALRTNGAGGVQVVAHAILPAVVPQFIGLLLYRFDVNVRSSLVLGLVGAGGIGFLVNQSIKLFRFDQMATHLLIVLVLVIGVDLLSAAVRRRITV</sequence>
<feature type="transmembrane region" description="Helical" evidence="7">
    <location>
        <begin position="104"/>
        <end position="131"/>
    </location>
</feature>
<feature type="domain" description="ABC transmembrane type-1" evidence="9">
    <location>
        <begin position="107"/>
        <end position="290"/>
    </location>
</feature>
<evidence type="ECO:0000256" key="6">
    <source>
        <dbReference type="ARBA" id="ARBA00023136"/>
    </source>
</evidence>
<keyword evidence="6 7" id="KW-0472">Membrane</keyword>
<evidence type="ECO:0000259" key="9">
    <source>
        <dbReference type="PROSITE" id="PS50928"/>
    </source>
</evidence>
<keyword evidence="4 7" id="KW-0812">Transmembrane</keyword>
<feature type="transmembrane region" description="Helical" evidence="7">
    <location>
        <begin position="217"/>
        <end position="236"/>
    </location>
</feature>
<evidence type="ECO:0000256" key="7">
    <source>
        <dbReference type="RuleBase" id="RU363032"/>
    </source>
</evidence>
<protein>
    <submittedName>
        <fullName evidence="10">Phosphonate ABC transporter, permease protein PhnE</fullName>
    </submittedName>
</protein>
<reference evidence="10 11" key="1">
    <citation type="submission" date="2024-10" db="EMBL/GenBank/DDBJ databases">
        <title>The Natural Products Discovery Center: Release of the First 8490 Sequenced Strains for Exploring Actinobacteria Biosynthetic Diversity.</title>
        <authorList>
            <person name="Kalkreuter E."/>
            <person name="Kautsar S.A."/>
            <person name="Yang D."/>
            <person name="Bader C.D."/>
            <person name="Teijaro C.N."/>
            <person name="Fluegel L."/>
            <person name="Davis C.M."/>
            <person name="Simpson J.R."/>
            <person name="Lauterbach L."/>
            <person name="Steele A.D."/>
            <person name="Gui C."/>
            <person name="Meng S."/>
            <person name="Li G."/>
            <person name="Viehrig K."/>
            <person name="Ye F."/>
            <person name="Su P."/>
            <person name="Kiefer A.F."/>
            <person name="Nichols A."/>
            <person name="Cepeda A.J."/>
            <person name="Yan W."/>
            <person name="Fan B."/>
            <person name="Jiang Y."/>
            <person name="Adhikari A."/>
            <person name="Zheng C.-J."/>
            <person name="Schuster L."/>
            <person name="Cowan T.M."/>
            <person name="Smanski M.J."/>
            <person name="Chevrette M.G."/>
            <person name="De Carvalho L.P.S."/>
            <person name="Shen B."/>
        </authorList>
    </citation>
    <scope>NUCLEOTIDE SEQUENCE [LARGE SCALE GENOMIC DNA]</scope>
    <source>
        <strain evidence="10 11">NPDC001281</strain>
    </source>
</reference>
<dbReference type="PROSITE" id="PS50928">
    <property type="entry name" value="ABC_TM1"/>
    <property type="match status" value="1"/>
</dbReference>
<evidence type="ECO:0000256" key="3">
    <source>
        <dbReference type="ARBA" id="ARBA00022475"/>
    </source>
</evidence>
<accession>A0ABW6VIQ0</accession>
<proteinExistence type="inferred from homology"/>
<dbReference type="SUPFAM" id="SSF161098">
    <property type="entry name" value="MetI-like"/>
    <property type="match status" value="1"/>
</dbReference>
<evidence type="ECO:0000313" key="11">
    <source>
        <dbReference type="Proteomes" id="UP001602119"/>
    </source>
</evidence>
<dbReference type="InterPro" id="IPR000515">
    <property type="entry name" value="MetI-like"/>
</dbReference>
<dbReference type="NCBIfam" id="TIGR01097">
    <property type="entry name" value="PhnE"/>
    <property type="match status" value="1"/>
</dbReference>
<keyword evidence="2 7" id="KW-0813">Transport</keyword>
<gene>
    <name evidence="10" type="primary">phnE</name>
    <name evidence="10" type="ORF">ACFY05_37255</name>
</gene>
<dbReference type="PANTHER" id="PTHR30043">
    <property type="entry name" value="PHOSPHONATES TRANSPORT SYSTEM PERMEASE PROTEIN"/>
    <property type="match status" value="1"/>
</dbReference>
<evidence type="ECO:0000256" key="5">
    <source>
        <dbReference type="ARBA" id="ARBA00022989"/>
    </source>
</evidence>
<feature type="transmembrane region" description="Helical" evidence="7">
    <location>
        <begin position="272"/>
        <end position="293"/>
    </location>
</feature>
<dbReference type="CDD" id="cd06261">
    <property type="entry name" value="TM_PBP2"/>
    <property type="match status" value="1"/>
</dbReference>
<dbReference type="Pfam" id="PF00528">
    <property type="entry name" value="BPD_transp_1"/>
    <property type="match status" value="1"/>
</dbReference>
<evidence type="ECO:0000256" key="8">
    <source>
        <dbReference type="SAM" id="MobiDB-lite"/>
    </source>
</evidence>
<feature type="transmembrane region" description="Helical" evidence="7">
    <location>
        <begin position="152"/>
        <end position="182"/>
    </location>
</feature>